<accession>A0A1V9XW93</accession>
<gene>
    <name evidence="19" type="ORF">BIW11_00396</name>
</gene>
<dbReference type="InterPro" id="IPR001627">
    <property type="entry name" value="Semap_dom"/>
</dbReference>
<dbReference type="Pfam" id="PF08337">
    <property type="entry name" value="Plexin_cytopl"/>
    <property type="match status" value="1"/>
</dbReference>
<dbReference type="FunCoup" id="A0A1V9XW93">
    <property type="interactions" value="5"/>
</dbReference>
<evidence type="ECO:0000313" key="19">
    <source>
        <dbReference type="EMBL" id="OQR77766.1"/>
    </source>
</evidence>
<keyword evidence="5 17" id="KW-0732">Signal</keyword>
<evidence type="ECO:0000256" key="4">
    <source>
        <dbReference type="ARBA" id="ARBA00022692"/>
    </source>
</evidence>
<keyword evidence="9 16" id="KW-0472">Membrane</keyword>
<keyword evidence="4 16" id="KW-0812">Transmembrane</keyword>
<keyword evidence="7" id="KW-0524">Neurogenesis</keyword>
<dbReference type="InterPro" id="IPR031148">
    <property type="entry name" value="Plexin"/>
</dbReference>
<dbReference type="FunFam" id="2.60.40.10:FF:000868">
    <property type="entry name" value="Plexin D1"/>
    <property type="match status" value="1"/>
</dbReference>
<dbReference type="InterPro" id="IPR015943">
    <property type="entry name" value="WD40/YVTN_repeat-like_dom_sf"/>
</dbReference>
<dbReference type="InterPro" id="IPR014756">
    <property type="entry name" value="Ig_E-set"/>
</dbReference>
<dbReference type="Pfam" id="PF01437">
    <property type="entry name" value="PSI"/>
    <property type="match status" value="1"/>
</dbReference>
<dbReference type="CDD" id="cd11236">
    <property type="entry name" value="Sema_plexin_like"/>
    <property type="match status" value="1"/>
</dbReference>
<dbReference type="GO" id="GO:0017154">
    <property type="term" value="F:semaphorin receptor activity"/>
    <property type="evidence" value="ECO:0007669"/>
    <property type="project" value="InterPro"/>
</dbReference>
<evidence type="ECO:0000256" key="2">
    <source>
        <dbReference type="ARBA" id="ARBA00010297"/>
    </source>
</evidence>
<feature type="compositionally biased region" description="Low complexity" evidence="15">
    <location>
        <begin position="1148"/>
        <end position="1158"/>
    </location>
</feature>
<dbReference type="GO" id="GO:0008045">
    <property type="term" value="P:motor neuron axon guidance"/>
    <property type="evidence" value="ECO:0007669"/>
    <property type="project" value="TreeGrafter"/>
</dbReference>
<dbReference type="InterPro" id="IPR036352">
    <property type="entry name" value="Semap_dom_sf"/>
</dbReference>
<evidence type="ECO:0000256" key="8">
    <source>
        <dbReference type="ARBA" id="ARBA00022989"/>
    </source>
</evidence>
<dbReference type="GO" id="GO:0030334">
    <property type="term" value="P:regulation of cell migration"/>
    <property type="evidence" value="ECO:0007669"/>
    <property type="project" value="TreeGrafter"/>
</dbReference>
<keyword evidence="6" id="KW-0677">Repeat</keyword>
<reference evidence="19 20" key="1">
    <citation type="journal article" date="2017" name="Gigascience">
        <title>Draft genome of the honey bee ectoparasitic mite, Tropilaelaps mercedesae, is shaped by the parasitic life history.</title>
        <authorList>
            <person name="Dong X."/>
            <person name="Armstrong S.D."/>
            <person name="Xia D."/>
            <person name="Makepeace B.L."/>
            <person name="Darby A.C."/>
            <person name="Kadowaki T."/>
        </authorList>
    </citation>
    <scope>NUCLEOTIDE SEQUENCE [LARGE SCALE GENOMIC DNA]</scope>
    <source>
        <strain evidence="19">Wuxi-XJTLU</strain>
    </source>
</reference>
<dbReference type="GO" id="GO:0097374">
    <property type="term" value="P:sensory neuron axon guidance"/>
    <property type="evidence" value="ECO:0007669"/>
    <property type="project" value="TreeGrafter"/>
</dbReference>
<dbReference type="Gene3D" id="3.10.20.90">
    <property type="entry name" value="Phosphatidylinositol 3-kinase Catalytic Subunit, Chain A, domain 1"/>
    <property type="match status" value="1"/>
</dbReference>
<dbReference type="InterPro" id="IPR008936">
    <property type="entry name" value="Rho_GTPase_activation_prot"/>
</dbReference>
<evidence type="ECO:0000256" key="11">
    <source>
        <dbReference type="ARBA" id="ARBA00023170"/>
    </source>
</evidence>
<evidence type="ECO:0000256" key="15">
    <source>
        <dbReference type="SAM" id="MobiDB-lite"/>
    </source>
</evidence>
<dbReference type="Pfam" id="PF17960">
    <property type="entry name" value="TIG_plexin"/>
    <property type="match status" value="1"/>
</dbReference>
<dbReference type="EMBL" id="MNPL01003078">
    <property type="protein sequence ID" value="OQR77766.1"/>
    <property type="molecule type" value="Genomic_DNA"/>
</dbReference>
<keyword evidence="8 16" id="KW-1133">Transmembrane helix</keyword>
<feature type="region of interest" description="Disordered" evidence="15">
    <location>
        <begin position="1148"/>
        <end position="1168"/>
    </location>
</feature>
<keyword evidence="3" id="KW-1003">Cell membrane</keyword>
<dbReference type="SUPFAM" id="SSF48350">
    <property type="entry name" value="GTPase activation domain, GAP"/>
    <property type="match status" value="1"/>
</dbReference>
<dbReference type="GO" id="GO:0050772">
    <property type="term" value="P:positive regulation of axonogenesis"/>
    <property type="evidence" value="ECO:0007669"/>
    <property type="project" value="TreeGrafter"/>
</dbReference>
<evidence type="ECO:0000256" key="1">
    <source>
        <dbReference type="ARBA" id="ARBA00004251"/>
    </source>
</evidence>
<evidence type="ECO:0000256" key="6">
    <source>
        <dbReference type="ARBA" id="ARBA00022737"/>
    </source>
</evidence>
<dbReference type="Pfam" id="PF20170">
    <property type="entry name" value="Plexin_RBD"/>
    <property type="match status" value="1"/>
</dbReference>
<comment type="similarity">
    <text evidence="2">Belongs to the plexin family.</text>
</comment>
<dbReference type="GO" id="GO:0008360">
    <property type="term" value="P:regulation of cell shape"/>
    <property type="evidence" value="ECO:0007669"/>
    <property type="project" value="TreeGrafter"/>
</dbReference>
<feature type="transmembrane region" description="Helical" evidence="16">
    <location>
        <begin position="1312"/>
        <end position="1334"/>
    </location>
</feature>
<feature type="chain" id="PRO_5012258160" evidence="17">
    <location>
        <begin position="30"/>
        <end position="1980"/>
    </location>
</feature>
<proteinExistence type="inferred from homology"/>
<evidence type="ECO:0000313" key="20">
    <source>
        <dbReference type="Proteomes" id="UP000192247"/>
    </source>
</evidence>
<dbReference type="SUPFAM" id="SSF103575">
    <property type="entry name" value="Plexin repeat"/>
    <property type="match status" value="1"/>
</dbReference>
<dbReference type="Pfam" id="PF18020">
    <property type="entry name" value="TIG_2"/>
    <property type="match status" value="1"/>
</dbReference>
<dbReference type="PROSITE" id="PS51257">
    <property type="entry name" value="PROKAR_LIPOPROTEIN"/>
    <property type="match status" value="1"/>
</dbReference>
<keyword evidence="14" id="KW-0175">Coiled coil</keyword>
<dbReference type="Pfam" id="PF01833">
    <property type="entry name" value="TIG"/>
    <property type="match status" value="3"/>
</dbReference>
<dbReference type="STRING" id="418985.A0A1V9XW93"/>
<dbReference type="FunFam" id="2.60.40.10:FF:000203">
    <property type="entry name" value="Plexin B2"/>
    <property type="match status" value="1"/>
</dbReference>
<evidence type="ECO:0000256" key="5">
    <source>
        <dbReference type="ARBA" id="ARBA00022729"/>
    </source>
</evidence>
<evidence type="ECO:0000256" key="12">
    <source>
        <dbReference type="ARBA" id="ARBA00023180"/>
    </source>
</evidence>
<dbReference type="InterPro" id="IPR013548">
    <property type="entry name" value="Plexin_cytoplasmic_RasGAP_dom"/>
</dbReference>
<dbReference type="SMART" id="SM00429">
    <property type="entry name" value="IPT"/>
    <property type="match status" value="4"/>
</dbReference>
<keyword evidence="20" id="KW-1185">Reference proteome</keyword>
<keyword evidence="12" id="KW-0325">Glycoprotein</keyword>
<dbReference type="GO" id="GO:0007162">
    <property type="term" value="P:negative regulation of cell adhesion"/>
    <property type="evidence" value="ECO:0007669"/>
    <property type="project" value="TreeGrafter"/>
</dbReference>
<protein>
    <submittedName>
        <fullName evidence="19">Plexin-B-like</fullName>
    </submittedName>
</protein>
<dbReference type="InterPro" id="IPR013783">
    <property type="entry name" value="Ig-like_fold"/>
</dbReference>
<organism evidence="19 20">
    <name type="scientific">Tropilaelaps mercedesae</name>
    <dbReference type="NCBI Taxonomy" id="418985"/>
    <lineage>
        <taxon>Eukaryota</taxon>
        <taxon>Metazoa</taxon>
        <taxon>Ecdysozoa</taxon>
        <taxon>Arthropoda</taxon>
        <taxon>Chelicerata</taxon>
        <taxon>Arachnida</taxon>
        <taxon>Acari</taxon>
        <taxon>Parasitiformes</taxon>
        <taxon>Mesostigmata</taxon>
        <taxon>Gamasina</taxon>
        <taxon>Dermanyssoidea</taxon>
        <taxon>Laelapidae</taxon>
        <taxon>Tropilaelaps</taxon>
    </lineage>
</organism>
<comment type="subcellular location">
    <subcellularLocation>
        <location evidence="1">Cell membrane</location>
        <topology evidence="1">Single-pass type I membrane protein</topology>
    </subcellularLocation>
</comment>
<dbReference type="SMART" id="SM00630">
    <property type="entry name" value="Sema"/>
    <property type="match status" value="1"/>
</dbReference>
<dbReference type="SUPFAM" id="SSF101912">
    <property type="entry name" value="Sema domain"/>
    <property type="match status" value="1"/>
</dbReference>
<keyword evidence="10" id="KW-1015">Disulfide bond</keyword>
<dbReference type="Gene3D" id="1.10.506.10">
    <property type="entry name" value="GTPase Activation - p120gap, domain 1"/>
    <property type="match status" value="1"/>
</dbReference>
<evidence type="ECO:0000256" key="14">
    <source>
        <dbReference type="SAM" id="Coils"/>
    </source>
</evidence>
<dbReference type="InParanoid" id="A0A1V9XW93"/>
<comment type="caution">
    <text evidence="19">The sequence shown here is derived from an EMBL/GenBank/DDBJ whole genome shotgun (WGS) entry which is preliminary data.</text>
</comment>
<evidence type="ECO:0000256" key="13">
    <source>
        <dbReference type="PROSITE-ProRule" id="PRU00352"/>
    </source>
</evidence>
<evidence type="ECO:0000256" key="16">
    <source>
        <dbReference type="SAM" id="Phobius"/>
    </source>
</evidence>
<dbReference type="OrthoDB" id="125363at2759"/>
<evidence type="ECO:0000256" key="7">
    <source>
        <dbReference type="ARBA" id="ARBA00022902"/>
    </source>
</evidence>
<comment type="caution">
    <text evidence="13">Lacks conserved residue(s) required for the propagation of feature annotation.</text>
</comment>
<feature type="domain" description="Sema" evidence="18">
    <location>
        <begin position="46"/>
        <end position="542"/>
    </location>
</feature>
<feature type="compositionally biased region" description="Basic and acidic residues" evidence="15">
    <location>
        <begin position="1159"/>
        <end position="1168"/>
    </location>
</feature>
<name>A0A1V9XW93_9ACAR</name>
<dbReference type="GO" id="GO:0002116">
    <property type="term" value="C:semaphorin receptor complex"/>
    <property type="evidence" value="ECO:0007669"/>
    <property type="project" value="TreeGrafter"/>
</dbReference>
<feature type="coiled-coil region" evidence="14">
    <location>
        <begin position="1331"/>
        <end position="1358"/>
    </location>
</feature>
<dbReference type="InterPro" id="IPR016201">
    <property type="entry name" value="PSI"/>
</dbReference>
<dbReference type="InterPro" id="IPR046800">
    <property type="entry name" value="Plexin_RBD"/>
</dbReference>
<evidence type="ECO:0000259" key="18">
    <source>
        <dbReference type="PROSITE" id="PS51004"/>
    </source>
</evidence>
<feature type="signal peptide" evidence="17">
    <location>
        <begin position="1"/>
        <end position="29"/>
    </location>
</feature>
<dbReference type="InterPro" id="IPR002909">
    <property type="entry name" value="IPT_dom"/>
</dbReference>
<dbReference type="InterPro" id="IPR041362">
    <property type="entry name" value="TIG2_plexin"/>
</dbReference>
<dbReference type="InterPro" id="IPR041019">
    <property type="entry name" value="TIG1_plexin"/>
</dbReference>
<evidence type="ECO:0000256" key="3">
    <source>
        <dbReference type="ARBA" id="ARBA00022475"/>
    </source>
</evidence>
<evidence type="ECO:0000256" key="9">
    <source>
        <dbReference type="ARBA" id="ARBA00023136"/>
    </source>
</evidence>
<dbReference type="PANTHER" id="PTHR22625:SF44">
    <property type="entry name" value="PLEXIN-B"/>
    <property type="match status" value="1"/>
</dbReference>
<dbReference type="Gene3D" id="2.130.10.10">
    <property type="entry name" value="YVTN repeat-like/Quinoprotein amine dehydrogenase"/>
    <property type="match status" value="1"/>
</dbReference>
<dbReference type="Gene3D" id="2.60.40.10">
    <property type="entry name" value="Immunoglobulins"/>
    <property type="match status" value="5"/>
</dbReference>
<dbReference type="Proteomes" id="UP000192247">
    <property type="component" value="Unassembled WGS sequence"/>
</dbReference>
<evidence type="ECO:0000256" key="17">
    <source>
        <dbReference type="SAM" id="SignalP"/>
    </source>
</evidence>
<dbReference type="GO" id="GO:0005886">
    <property type="term" value="C:plasma membrane"/>
    <property type="evidence" value="ECO:0007669"/>
    <property type="project" value="UniProtKB-SubCell"/>
</dbReference>
<dbReference type="CDD" id="cd12205">
    <property type="entry name" value="RasGAP_plexin"/>
    <property type="match status" value="1"/>
</dbReference>
<dbReference type="Pfam" id="PF01403">
    <property type="entry name" value="Sema"/>
    <property type="match status" value="1"/>
</dbReference>
<dbReference type="PROSITE" id="PS51004">
    <property type="entry name" value="SEMA"/>
    <property type="match status" value="1"/>
</dbReference>
<dbReference type="SUPFAM" id="SSF81296">
    <property type="entry name" value="E set domains"/>
    <property type="match status" value="4"/>
</dbReference>
<dbReference type="InterPro" id="IPR002165">
    <property type="entry name" value="Plexin_repeat"/>
</dbReference>
<evidence type="ECO:0000256" key="10">
    <source>
        <dbReference type="ARBA" id="ARBA00023157"/>
    </source>
</evidence>
<dbReference type="SMART" id="SM00423">
    <property type="entry name" value="PSI"/>
    <property type="match status" value="3"/>
</dbReference>
<sequence>MGLWPRPFAVAAPGLPPLWVTALWLSACAVPMERPVPYSLHHDSYRPTLHTANGESSGIVGVFAVHHPSVNISHVVVDRQTGRVYVGGVNWLYQLNGSLFVEASAQTGPVRDSGSCSAAEAECQAADARPSNNFNKVLLIDHSAHKLIACGSIRQGSCRRHDLVDITRQEPLVEVPVAANDQNSSTVAFIGPSKYDPDGLPVEVLYVAATNTKSGPYRDMVPAIASRTLRSEQGGIGGSIDGVSDLDGLFTVVEHSFSETARVDISSNLRDAFLVHYVFGFHHRDFAYFALIQRRSYLVAHHEWGYESRLARVCVSDPAYNTYVEVSLQCVTPEGTHYNLLTDATLVDAGVTLLSEYKLSAHRDSKLLVGTFVQAEGPHLKESRRSAVCIFPLVEVERRFQQNIHRCYNGSTLTRNMHYIAGSVNECPELGGSGNVVNFCRETVKLNGSIPIVARPVATFNDDTLTSVGASLVERQNVIFVGTGSGRLHALLVEGKHYSRTFHQVLLERGVRILPQIFVHDTAAMEKYLIIASLYKVFKLALSDCSKHTTCGECMAAKNPYCGWCALENKCSSRWECGVVTGASQWLSPGADRCPYFEAIVPPHIPIQQTQVMLELLVSALPPLPFKTQYVCVFGGRSKVQAHTTHSGLACTVPEPSLRPAIPTGKDHVVLTVSVRTLQSEADLVSKNLTLFHCHTHRTCKSCVMSQWSCSWCLVENSCTSNTSICSQRKIIGEASSEVSLIKGRQHCPSFHLEDRLLIPHGAKQELTIQVKNLLAPVSESFQCVIELENQRMQVLARKRGDFIVCSETSLSYDAEEPELEAQLTVLWNGDIFVDQTNITVYKCGLLGSHGRRADCSLCLTRDARYQCSWCGGQCMFGPSCSQPVTTSCPPPRIDWIHPLSGPVEGGTLVTIEGSNLGTSQAEVEDKIRIGELPCVPREYSVSVRVVCETQPNPHGPQEAYVVVGNRQGLTKAQEKFHYKEIELTGVYPRVGPQSGGTRIYLNGTNLNVGSNVSVMLDDIPCIVERSLASSGQLSCRTSRAPLYNYKVERLTVQVDGARLSLAHPFVFAKDPNIVDIRPLRSYLSGGREILVRGEFLDSVQQPRMAVFDPDDDDNKPLNETTCSVVNSTLMICSSPFVLGADKAVGHQSDQSSQSQASMDRHIKSSHSDGEQLKLGFIMDRVEQLKQLDVFFPNVSSVITYLRDPVLFAFGEAGAVKAYKGDTLVIEGDHLLGASEQNEVRVYIGTNQCNVTSLSSTQIVCLPPTDSPASTDQFGRRTTLPKVTVQIGANLLYSIGYLRYEMSKLYNLPPEIMGMAATGGAILILVSVLVLALLRHKNSQAEREYKRIQLQMATLENSVRSECKQAFAELQTDLKLEQDSAQNELAKGLGGGVSPPVLSHTRYLENIFFPGVPNTNVFHIVKPLNNAGSSNHYEVAMANFELLVNNKTFLLTFIDTLERQNTFSIRDKVNVASLLMVILLDKMNYITEVLRDLLVKLIDKYAETKHPQLMLRRTESVVEKMLSNWLSVCMYERIAASQARPMFLLLRALKQQIEKGPVDAVTHDARYSLAEERLLREQINYSPVVLHVRLDEILDLNGATERQDDRKSLIVRVNDCDTISQTKRKILDALFADVPFSQRPTVNSVELGASLVRDTVPNPKWHHGRGSVPMLLSDVDASSVVQDGLRRLNTLIHYGVADTAVVALIHRNANYETLSRLSKQQTEQGACWHLVPAAYANGGHLAELRHKNIAEIYLTRLLSTKGTIQSFIDDFFASILTATDDLPLAVKWLFDLFDESAYHHNVPNPEEVAQAWKSNSLPLRFWVNLLKNPDFVFDMEKSPQLDASLNVIAQSFMDACAQSEQQLSKNSPSSKLLFAKDIPQYRKLIDNFYRDIASMPPVPDHQFTLYMRQLSEQYFGQVDTTNALKELYIYAAKYNSQLLAALEDREGGTLGDYPPSANSLVNRLRVIEASYRAGTLKRFV</sequence>
<keyword evidence="11" id="KW-0675">Receptor</keyword>
<dbReference type="PANTHER" id="PTHR22625">
    <property type="entry name" value="PLEXIN"/>
    <property type="match status" value="1"/>
</dbReference>